<evidence type="ECO:0000313" key="3">
    <source>
        <dbReference type="EMBL" id="QSZ29035.1"/>
    </source>
</evidence>
<evidence type="ECO:0000313" key="4">
    <source>
        <dbReference type="Proteomes" id="UP000672032"/>
    </source>
</evidence>
<feature type="compositionally biased region" description="Polar residues" evidence="1">
    <location>
        <begin position="317"/>
        <end position="329"/>
    </location>
</feature>
<feature type="region of interest" description="Disordered" evidence="1">
    <location>
        <begin position="293"/>
        <end position="335"/>
    </location>
</feature>
<keyword evidence="4" id="KW-1185">Reference proteome</keyword>
<dbReference type="EMBL" id="CP063405">
    <property type="protein sequence ID" value="QSZ29035.1"/>
    <property type="molecule type" value="Genomic_DNA"/>
</dbReference>
<gene>
    <name evidence="3" type="ORF">DSL72_003545</name>
</gene>
<feature type="domain" description="2EXR" evidence="2">
    <location>
        <begin position="67"/>
        <end position="165"/>
    </location>
</feature>
<evidence type="ECO:0000256" key="1">
    <source>
        <dbReference type="SAM" id="MobiDB-lite"/>
    </source>
</evidence>
<name>A0A8A3NTL3_9HELO</name>
<dbReference type="Pfam" id="PF20150">
    <property type="entry name" value="2EXR"/>
    <property type="match status" value="1"/>
</dbReference>
<dbReference type="AlphaFoldDB" id="A0A8A3NTL3"/>
<dbReference type="PANTHER" id="PTHR35910:SF6">
    <property type="entry name" value="2EXR DOMAIN-CONTAINING PROTEIN"/>
    <property type="match status" value="1"/>
</dbReference>
<evidence type="ECO:0000259" key="2">
    <source>
        <dbReference type="Pfam" id="PF20150"/>
    </source>
</evidence>
<proteinExistence type="predicted"/>
<dbReference type="Proteomes" id="UP000672032">
    <property type="component" value="Chromosome 1"/>
</dbReference>
<accession>A0A8A3NTL3</accession>
<dbReference type="InterPro" id="IPR045518">
    <property type="entry name" value="2EXR"/>
</dbReference>
<dbReference type="PANTHER" id="PTHR35910">
    <property type="entry name" value="2EXR DOMAIN-CONTAINING PROTEIN"/>
    <property type="match status" value="1"/>
</dbReference>
<protein>
    <recommendedName>
        <fullName evidence="2">2EXR domain-containing protein</fullName>
    </recommendedName>
</protein>
<dbReference type="OrthoDB" id="3521722at2759"/>
<organism evidence="3 4">
    <name type="scientific">Monilinia vaccinii-corymbosi</name>
    <dbReference type="NCBI Taxonomy" id="61207"/>
    <lineage>
        <taxon>Eukaryota</taxon>
        <taxon>Fungi</taxon>
        <taxon>Dikarya</taxon>
        <taxon>Ascomycota</taxon>
        <taxon>Pezizomycotina</taxon>
        <taxon>Leotiomycetes</taxon>
        <taxon>Helotiales</taxon>
        <taxon>Sclerotiniaceae</taxon>
        <taxon>Monilinia</taxon>
    </lineage>
</organism>
<sequence length="354" mass="38750">MPSYLPPKKRICLDLNHYSIPCATEDKIDQSTLSLTTIRESLPNLTVQQNPKRSIAVEKIQGPLNYFYLFRWLPQELQLLIWETATAEIEAQIITISSETKRPQPSQHVTQHRPSRAYVHSETIFLTAQYTIPNILHACGNARDMALKYYRPVFARELGGAPIYMAIDAALAHPELPHCAKRHGSHHVRHRVHGYRPAAVPEPAEPPLGDILAARARRALDRGAGTVDVPATCPRATQRVEVSPLYPGRHHDLATRDAEADAGSGGLWDAGGSAQVRARSEVLLEEVGLQGSRDETDVGASAEGHCGSGRGKKGTISCDSGVSSEDSQGSFGGLEMGMRGMFKARKDVGERQVM</sequence>
<reference evidence="3" key="1">
    <citation type="submission" date="2020-10" db="EMBL/GenBank/DDBJ databases">
        <title>Genome Sequence of Monilinia vaccinii-corymbosi Sheds Light on Mummy Berry Disease Infection of Blueberry and Mating Type.</title>
        <authorList>
            <person name="Yow A.G."/>
            <person name="Zhang Y."/>
            <person name="Bansal K."/>
            <person name="Eacker S.M."/>
            <person name="Sullivan S."/>
            <person name="Liachko I."/>
            <person name="Cubeta M.A."/>
            <person name="Rollins J.A."/>
            <person name="Ashrafi H."/>
        </authorList>
    </citation>
    <scope>NUCLEOTIDE SEQUENCE</scope>
    <source>
        <strain evidence="3">RL-1</strain>
    </source>
</reference>